<dbReference type="Gene3D" id="3.30.1390.20">
    <property type="entry name" value="Ribosomal protein L30, ferredoxin-like fold domain"/>
    <property type="match status" value="1"/>
</dbReference>
<comment type="subunit">
    <text evidence="2 5">Part of the 50S ribosomal subunit.</text>
</comment>
<proteinExistence type="inferred from homology"/>
<gene>
    <name evidence="5" type="primary">rpmD</name>
    <name evidence="7" type="ORF">C7H79_04905</name>
</gene>
<dbReference type="HAMAP" id="MF_01371_B">
    <property type="entry name" value="Ribosomal_uL30_B"/>
    <property type="match status" value="1"/>
</dbReference>
<comment type="similarity">
    <text evidence="1 5">Belongs to the universal ribosomal protein uL30 family.</text>
</comment>
<feature type="domain" description="Large ribosomal subunit protein uL30-like ferredoxin-like fold" evidence="6">
    <location>
        <begin position="10"/>
        <end position="60"/>
    </location>
</feature>
<dbReference type="GO" id="GO:0003735">
    <property type="term" value="F:structural constituent of ribosome"/>
    <property type="evidence" value="ECO:0007669"/>
    <property type="project" value="InterPro"/>
</dbReference>
<comment type="caution">
    <text evidence="7">The sequence shown here is derived from an EMBL/GenBank/DDBJ whole genome shotgun (WGS) entry which is preliminary data.</text>
</comment>
<dbReference type="GO" id="GO:0006412">
    <property type="term" value="P:translation"/>
    <property type="evidence" value="ECO:0007669"/>
    <property type="project" value="UniProtKB-UniRule"/>
</dbReference>
<evidence type="ECO:0000256" key="1">
    <source>
        <dbReference type="ARBA" id="ARBA00007594"/>
    </source>
</evidence>
<evidence type="ECO:0000259" key="6">
    <source>
        <dbReference type="Pfam" id="PF00327"/>
    </source>
</evidence>
<dbReference type="EMBL" id="PXXU01000010">
    <property type="protein sequence ID" value="PSJ18026.1"/>
    <property type="molecule type" value="Genomic_DNA"/>
</dbReference>
<sequence>MVNEKVPNTIKISLVKSLIGVKQSHRATIIGLGLKRINSSSVLERTPETIGMINKIKYLIKYC</sequence>
<dbReference type="InterPro" id="IPR005996">
    <property type="entry name" value="Ribosomal_uL30_bac-type"/>
</dbReference>
<dbReference type="CDD" id="cd01658">
    <property type="entry name" value="Ribosomal_L30"/>
    <property type="match status" value="1"/>
</dbReference>
<dbReference type="Proteomes" id="UP000241912">
    <property type="component" value="Unassembled WGS sequence"/>
</dbReference>
<dbReference type="Pfam" id="PF00327">
    <property type="entry name" value="Ribosomal_L30"/>
    <property type="match status" value="1"/>
</dbReference>
<evidence type="ECO:0000256" key="4">
    <source>
        <dbReference type="ARBA" id="ARBA00023274"/>
    </source>
</evidence>
<dbReference type="AlphaFoldDB" id="A0A2P7NX33"/>
<dbReference type="GO" id="GO:0015934">
    <property type="term" value="C:large ribosomal subunit"/>
    <property type="evidence" value="ECO:0007669"/>
    <property type="project" value="InterPro"/>
</dbReference>
<organism evidence="7 8">
    <name type="scientific">Nitrosomonas supralitoralis</name>
    <dbReference type="NCBI Taxonomy" id="2116706"/>
    <lineage>
        <taxon>Bacteria</taxon>
        <taxon>Pseudomonadati</taxon>
        <taxon>Pseudomonadota</taxon>
        <taxon>Betaproteobacteria</taxon>
        <taxon>Nitrosomonadales</taxon>
        <taxon>Nitrosomonadaceae</taxon>
        <taxon>Nitrosomonas</taxon>
    </lineage>
</organism>
<accession>A0A2P7NX33</accession>
<reference evidence="7 8" key="1">
    <citation type="submission" date="2018-03" db="EMBL/GenBank/DDBJ databases">
        <title>Draft genome of Nitrosomonas supralitoralis APG5.</title>
        <authorList>
            <person name="Urakawa H."/>
            <person name="Lopez J.V."/>
        </authorList>
    </citation>
    <scope>NUCLEOTIDE SEQUENCE [LARGE SCALE GENOMIC DNA]</scope>
    <source>
        <strain evidence="7 8">APG5</strain>
    </source>
</reference>
<dbReference type="NCBIfam" id="TIGR01308">
    <property type="entry name" value="rpmD_bact"/>
    <property type="match status" value="1"/>
</dbReference>
<keyword evidence="4 5" id="KW-0687">Ribonucleoprotein</keyword>
<protein>
    <recommendedName>
        <fullName evidence="5">Large ribosomal subunit protein uL30</fullName>
    </recommendedName>
</protein>
<evidence type="ECO:0000256" key="5">
    <source>
        <dbReference type="HAMAP-Rule" id="MF_01371"/>
    </source>
</evidence>
<dbReference type="InterPro" id="IPR036919">
    <property type="entry name" value="Ribo_uL30_ferredoxin-like_sf"/>
</dbReference>
<keyword evidence="8" id="KW-1185">Reference proteome</keyword>
<evidence type="ECO:0000256" key="2">
    <source>
        <dbReference type="ARBA" id="ARBA00011838"/>
    </source>
</evidence>
<evidence type="ECO:0000313" key="7">
    <source>
        <dbReference type="EMBL" id="PSJ18026.1"/>
    </source>
</evidence>
<dbReference type="OrthoDB" id="9812790at2"/>
<dbReference type="RefSeq" id="WP_106706181.1">
    <property type="nucleotide sequence ID" value="NZ_PXXU01000010.1"/>
</dbReference>
<dbReference type="PIRSF" id="PIRSF002211">
    <property type="entry name" value="Ribosomal_L30_bac-type"/>
    <property type="match status" value="1"/>
</dbReference>
<evidence type="ECO:0000256" key="3">
    <source>
        <dbReference type="ARBA" id="ARBA00022980"/>
    </source>
</evidence>
<evidence type="ECO:0000313" key="8">
    <source>
        <dbReference type="Proteomes" id="UP000241912"/>
    </source>
</evidence>
<name>A0A2P7NX33_9PROT</name>
<keyword evidence="3 5" id="KW-0689">Ribosomal protein</keyword>
<dbReference type="SUPFAM" id="SSF55129">
    <property type="entry name" value="Ribosomal protein L30p/L7e"/>
    <property type="match status" value="1"/>
</dbReference>
<dbReference type="InterPro" id="IPR016082">
    <property type="entry name" value="Ribosomal_uL30_ferredoxin-like"/>
</dbReference>